<evidence type="ECO:0000256" key="1">
    <source>
        <dbReference type="ARBA" id="ARBA00022574"/>
    </source>
</evidence>
<evidence type="ECO:0000313" key="5">
    <source>
        <dbReference type="Proteomes" id="UP000076842"/>
    </source>
</evidence>
<dbReference type="InterPro" id="IPR001680">
    <property type="entry name" value="WD40_rpt"/>
</dbReference>
<dbReference type="FunCoup" id="A0A165EDR2">
    <property type="interactions" value="997"/>
</dbReference>
<evidence type="ECO:0000256" key="2">
    <source>
        <dbReference type="ARBA" id="ARBA00022737"/>
    </source>
</evidence>
<dbReference type="InterPro" id="IPR019775">
    <property type="entry name" value="WD40_repeat_CS"/>
</dbReference>
<dbReference type="PRINTS" id="PR00320">
    <property type="entry name" value="GPROTEINBRPT"/>
</dbReference>
<evidence type="ECO:0000313" key="4">
    <source>
        <dbReference type="EMBL" id="KZT54635.1"/>
    </source>
</evidence>
<dbReference type="PANTHER" id="PTHR10971">
    <property type="entry name" value="MRNA EXPORT FACTOR AND BUB3"/>
    <property type="match status" value="1"/>
</dbReference>
<dbReference type="SUPFAM" id="SSF50978">
    <property type="entry name" value="WD40 repeat-like"/>
    <property type="match status" value="1"/>
</dbReference>
<protein>
    <submittedName>
        <fullName evidence="4">WD40 repeat-like protein</fullName>
    </submittedName>
</protein>
<dbReference type="STRING" id="1353952.A0A165EDR2"/>
<dbReference type="PROSITE" id="PS50082">
    <property type="entry name" value="WD_REPEATS_2"/>
    <property type="match status" value="2"/>
</dbReference>
<feature type="repeat" description="WD" evidence="3">
    <location>
        <begin position="244"/>
        <end position="278"/>
    </location>
</feature>
<dbReference type="PROSITE" id="PS00678">
    <property type="entry name" value="WD_REPEATS_1"/>
    <property type="match status" value="2"/>
</dbReference>
<keyword evidence="5" id="KW-1185">Reference proteome</keyword>
<proteinExistence type="predicted"/>
<dbReference type="Pfam" id="PF00400">
    <property type="entry name" value="WD40"/>
    <property type="match status" value="3"/>
</dbReference>
<dbReference type="OrthoDB" id="10262475at2759"/>
<gene>
    <name evidence="4" type="ORF">CALCODRAFT_485382</name>
</gene>
<feature type="repeat" description="WD" evidence="3">
    <location>
        <begin position="92"/>
        <end position="127"/>
    </location>
</feature>
<dbReference type="Proteomes" id="UP000076842">
    <property type="component" value="Unassembled WGS sequence"/>
</dbReference>
<dbReference type="InterPro" id="IPR020472">
    <property type="entry name" value="WD40_PAC1"/>
</dbReference>
<dbReference type="InterPro" id="IPR015943">
    <property type="entry name" value="WD40/YVTN_repeat-like_dom_sf"/>
</dbReference>
<name>A0A165EDR2_9BASI</name>
<dbReference type="EMBL" id="KV424010">
    <property type="protein sequence ID" value="KZT54635.1"/>
    <property type="molecule type" value="Genomic_DNA"/>
</dbReference>
<evidence type="ECO:0000256" key="3">
    <source>
        <dbReference type="PROSITE-ProRule" id="PRU00221"/>
    </source>
</evidence>
<keyword evidence="2" id="KW-0677">Repeat</keyword>
<sequence length="333" mass="36550">MSGPAEVELDNAPVDMVSALHFSPATPDHLLVSSWDGSVRLYDVTKDDQLVSVQHRAPVLDVVYREPGRAYSAGLDGSVRIVDLEKGTLQTLGTHQSAARSVVWSSSYNFLLSGSWDATVRAWDVRSPTPQILAAPQPERVYSMDADKERLVVAMAGRHVRVWDLRMLRERAGHKEPAQVRESSLKYQVRKVACMMDGEGFASSSVEGRIAIDYYEASDGAQSRKYAFKCHRTTVDGVENIFPVNALTFHPRYNTLLSGGSDATVSIWDISTRKRIKQIPKFRAAVQAIAVSRGGERIAIGCGDGLEDGDKPVMASVFVRMSGEEAKPKPKAS</sequence>
<accession>A0A165EDR2</accession>
<dbReference type="Gene3D" id="2.130.10.10">
    <property type="entry name" value="YVTN repeat-like/Quinoprotein amine dehydrogenase"/>
    <property type="match status" value="1"/>
</dbReference>
<dbReference type="PROSITE" id="PS50294">
    <property type="entry name" value="WD_REPEATS_REGION"/>
    <property type="match status" value="2"/>
</dbReference>
<reference evidence="4 5" key="1">
    <citation type="journal article" date="2016" name="Mol. Biol. Evol.">
        <title>Comparative Genomics of Early-Diverging Mushroom-Forming Fungi Provides Insights into the Origins of Lignocellulose Decay Capabilities.</title>
        <authorList>
            <person name="Nagy L.G."/>
            <person name="Riley R."/>
            <person name="Tritt A."/>
            <person name="Adam C."/>
            <person name="Daum C."/>
            <person name="Floudas D."/>
            <person name="Sun H."/>
            <person name="Yadav J.S."/>
            <person name="Pangilinan J."/>
            <person name="Larsson K.H."/>
            <person name="Matsuura K."/>
            <person name="Barry K."/>
            <person name="Labutti K."/>
            <person name="Kuo R."/>
            <person name="Ohm R.A."/>
            <person name="Bhattacharya S.S."/>
            <person name="Shirouzu T."/>
            <person name="Yoshinaga Y."/>
            <person name="Martin F.M."/>
            <person name="Grigoriev I.V."/>
            <person name="Hibbett D.S."/>
        </authorList>
    </citation>
    <scope>NUCLEOTIDE SEQUENCE [LARGE SCALE GENOMIC DNA]</scope>
    <source>
        <strain evidence="4 5">HHB12733</strain>
    </source>
</reference>
<organism evidence="4 5">
    <name type="scientific">Calocera cornea HHB12733</name>
    <dbReference type="NCBI Taxonomy" id="1353952"/>
    <lineage>
        <taxon>Eukaryota</taxon>
        <taxon>Fungi</taxon>
        <taxon>Dikarya</taxon>
        <taxon>Basidiomycota</taxon>
        <taxon>Agaricomycotina</taxon>
        <taxon>Dacrymycetes</taxon>
        <taxon>Dacrymycetales</taxon>
        <taxon>Dacrymycetaceae</taxon>
        <taxon>Calocera</taxon>
    </lineage>
</organism>
<dbReference type="AlphaFoldDB" id="A0A165EDR2"/>
<dbReference type="InParanoid" id="A0A165EDR2"/>
<keyword evidence="1 3" id="KW-0853">WD repeat</keyword>
<dbReference type="InterPro" id="IPR036322">
    <property type="entry name" value="WD40_repeat_dom_sf"/>
</dbReference>
<dbReference type="SMART" id="SM00320">
    <property type="entry name" value="WD40"/>
    <property type="match status" value="6"/>
</dbReference>